<evidence type="ECO:0000313" key="1">
    <source>
        <dbReference type="EMBL" id="CSA37345.1"/>
    </source>
</evidence>
<gene>
    <name evidence="1" type="ORF">ERS013165_01409</name>
</gene>
<dbReference type="AlphaFoldDB" id="A0A655Q0B3"/>
<sequence length="54" mass="5998">MNSLCSINIIHVKSTEQYIPLSRIFFIHTVRSSQNITTTKITTTTKNVATISSG</sequence>
<accession>A0A655Q0B3</accession>
<organism evidence="1 2">
    <name type="scientific">Vibrio cholerae</name>
    <dbReference type="NCBI Taxonomy" id="666"/>
    <lineage>
        <taxon>Bacteria</taxon>
        <taxon>Pseudomonadati</taxon>
        <taxon>Pseudomonadota</taxon>
        <taxon>Gammaproteobacteria</taxon>
        <taxon>Vibrionales</taxon>
        <taxon>Vibrionaceae</taxon>
        <taxon>Vibrio</taxon>
    </lineage>
</organism>
<proteinExistence type="predicted"/>
<reference evidence="1 2" key="1">
    <citation type="submission" date="2015-07" db="EMBL/GenBank/DDBJ databases">
        <authorList>
            <consortium name="Pathogen Informatics"/>
        </authorList>
    </citation>
    <scope>NUCLEOTIDE SEQUENCE [LARGE SCALE GENOMIC DNA]</scope>
    <source>
        <strain evidence="1 2">A51</strain>
    </source>
</reference>
<evidence type="ECO:0000313" key="2">
    <source>
        <dbReference type="Proteomes" id="UP000044806"/>
    </source>
</evidence>
<protein>
    <submittedName>
        <fullName evidence="1">Uncharacterized protein</fullName>
    </submittedName>
</protein>
<dbReference type="EMBL" id="CWOW01000006">
    <property type="protein sequence ID" value="CSA37345.1"/>
    <property type="molecule type" value="Genomic_DNA"/>
</dbReference>
<name>A0A655Q0B3_VIBCL</name>
<dbReference type="Proteomes" id="UP000044806">
    <property type="component" value="Unassembled WGS sequence"/>
</dbReference>